<keyword evidence="1" id="KW-1133">Transmembrane helix</keyword>
<organism evidence="2 3">
    <name type="scientific">Aegilops tauschii subsp. strangulata</name>
    <name type="common">Goatgrass</name>
    <dbReference type="NCBI Taxonomy" id="200361"/>
    <lineage>
        <taxon>Eukaryota</taxon>
        <taxon>Viridiplantae</taxon>
        <taxon>Streptophyta</taxon>
        <taxon>Embryophyta</taxon>
        <taxon>Tracheophyta</taxon>
        <taxon>Spermatophyta</taxon>
        <taxon>Magnoliopsida</taxon>
        <taxon>Liliopsida</taxon>
        <taxon>Poales</taxon>
        <taxon>Poaceae</taxon>
        <taxon>BOP clade</taxon>
        <taxon>Pooideae</taxon>
        <taxon>Triticodae</taxon>
        <taxon>Triticeae</taxon>
        <taxon>Triticinae</taxon>
        <taxon>Aegilops</taxon>
    </lineage>
</organism>
<evidence type="ECO:0000313" key="2">
    <source>
        <dbReference type="EnsemblPlants" id="AET2Gv20833600.3"/>
    </source>
</evidence>
<dbReference type="AlphaFoldDB" id="A0A453CFX0"/>
<feature type="transmembrane region" description="Helical" evidence="1">
    <location>
        <begin position="12"/>
        <end position="32"/>
    </location>
</feature>
<reference evidence="2" key="3">
    <citation type="journal article" date="2017" name="Nature">
        <title>Genome sequence of the progenitor of the wheat D genome Aegilops tauschii.</title>
        <authorList>
            <person name="Luo M.C."/>
            <person name="Gu Y.Q."/>
            <person name="Puiu D."/>
            <person name="Wang H."/>
            <person name="Twardziok S.O."/>
            <person name="Deal K.R."/>
            <person name="Huo N."/>
            <person name="Zhu T."/>
            <person name="Wang L."/>
            <person name="Wang Y."/>
            <person name="McGuire P.E."/>
            <person name="Liu S."/>
            <person name="Long H."/>
            <person name="Ramasamy R.K."/>
            <person name="Rodriguez J.C."/>
            <person name="Van S.L."/>
            <person name="Yuan L."/>
            <person name="Wang Z."/>
            <person name="Xia Z."/>
            <person name="Xiao L."/>
            <person name="Anderson O.D."/>
            <person name="Ouyang S."/>
            <person name="Liang Y."/>
            <person name="Zimin A.V."/>
            <person name="Pertea G."/>
            <person name="Qi P."/>
            <person name="Bennetzen J.L."/>
            <person name="Dai X."/>
            <person name="Dawson M.W."/>
            <person name="Muller H.G."/>
            <person name="Kugler K."/>
            <person name="Rivarola-Duarte L."/>
            <person name="Spannagl M."/>
            <person name="Mayer K.F.X."/>
            <person name="Lu F.H."/>
            <person name="Bevan M.W."/>
            <person name="Leroy P."/>
            <person name="Li P."/>
            <person name="You F.M."/>
            <person name="Sun Q."/>
            <person name="Liu Z."/>
            <person name="Lyons E."/>
            <person name="Wicker T."/>
            <person name="Salzberg S.L."/>
            <person name="Devos K.M."/>
            <person name="Dvorak J."/>
        </authorList>
    </citation>
    <scope>NUCLEOTIDE SEQUENCE [LARGE SCALE GENOMIC DNA]</scope>
    <source>
        <strain evidence="2">cv. AL8/78</strain>
    </source>
</reference>
<dbReference type="Proteomes" id="UP000015105">
    <property type="component" value="Chromosome 2D"/>
</dbReference>
<name>A0A453CFX0_AEGTS</name>
<sequence length="89" mass="10704">MHVSFHRLLVYTFLYLLMEFMFLPLCSLVRYYDLDAYHQRMMEKEKRNGLKNAGSVAVRTVFNDEEVRRYVDMHIFWVCIPAITKHGTP</sequence>
<dbReference type="EnsemblPlants" id="AET2Gv20833600.3">
    <property type="protein sequence ID" value="AET2Gv20833600.3"/>
    <property type="gene ID" value="AET2Gv20833600"/>
</dbReference>
<reference evidence="3" key="1">
    <citation type="journal article" date="2014" name="Science">
        <title>Ancient hybridizations among the ancestral genomes of bread wheat.</title>
        <authorList>
            <consortium name="International Wheat Genome Sequencing Consortium,"/>
            <person name="Marcussen T."/>
            <person name="Sandve S.R."/>
            <person name="Heier L."/>
            <person name="Spannagl M."/>
            <person name="Pfeifer M."/>
            <person name="Jakobsen K.S."/>
            <person name="Wulff B.B."/>
            <person name="Steuernagel B."/>
            <person name="Mayer K.F."/>
            <person name="Olsen O.A."/>
        </authorList>
    </citation>
    <scope>NUCLEOTIDE SEQUENCE [LARGE SCALE GENOMIC DNA]</scope>
    <source>
        <strain evidence="3">cv. AL8/78</strain>
    </source>
</reference>
<evidence type="ECO:0000256" key="1">
    <source>
        <dbReference type="SAM" id="Phobius"/>
    </source>
</evidence>
<evidence type="ECO:0000313" key="3">
    <source>
        <dbReference type="Proteomes" id="UP000015105"/>
    </source>
</evidence>
<accession>A0A453CFX0</accession>
<keyword evidence="3" id="KW-1185">Reference proteome</keyword>
<keyword evidence="1" id="KW-0812">Transmembrane</keyword>
<keyword evidence="1" id="KW-0472">Membrane</keyword>
<protein>
    <submittedName>
        <fullName evidence="2">Uncharacterized protein</fullName>
    </submittedName>
</protein>
<dbReference type="Gramene" id="AET2Gv20833600.3">
    <property type="protein sequence ID" value="AET2Gv20833600.3"/>
    <property type="gene ID" value="AET2Gv20833600"/>
</dbReference>
<reference evidence="2" key="5">
    <citation type="journal article" date="2021" name="G3 (Bethesda)">
        <title>Aegilops tauschii genome assembly Aet v5.0 features greater sequence contiguity and improved annotation.</title>
        <authorList>
            <person name="Wang L."/>
            <person name="Zhu T."/>
            <person name="Rodriguez J.C."/>
            <person name="Deal K.R."/>
            <person name="Dubcovsky J."/>
            <person name="McGuire P.E."/>
            <person name="Lux T."/>
            <person name="Spannagl M."/>
            <person name="Mayer K.F.X."/>
            <person name="Baldrich P."/>
            <person name="Meyers B.C."/>
            <person name="Huo N."/>
            <person name="Gu Y.Q."/>
            <person name="Zhou H."/>
            <person name="Devos K.M."/>
            <person name="Bennetzen J.L."/>
            <person name="Unver T."/>
            <person name="Budak H."/>
            <person name="Gulick P.J."/>
            <person name="Galiba G."/>
            <person name="Kalapos B."/>
            <person name="Nelson D.R."/>
            <person name="Li P."/>
            <person name="You F.M."/>
            <person name="Luo M.C."/>
            <person name="Dvorak J."/>
        </authorList>
    </citation>
    <scope>NUCLEOTIDE SEQUENCE [LARGE SCALE GENOMIC DNA]</scope>
    <source>
        <strain evidence="2">cv. AL8/78</strain>
    </source>
</reference>
<reference evidence="2" key="4">
    <citation type="submission" date="2019-03" db="UniProtKB">
        <authorList>
            <consortium name="EnsemblPlants"/>
        </authorList>
    </citation>
    <scope>IDENTIFICATION</scope>
</reference>
<reference evidence="3" key="2">
    <citation type="journal article" date="2017" name="Nat. Plants">
        <title>The Aegilops tauschii genome reveals multiple impacts of transposons.</title>
        <authorList>
            <person name="Zhao G."/>
            <person name="Zou C."/>
            <person name="Li K."/>
            <person name="Wang K."/>
            <person name="Li T."/>
            <person name="Gao L."/>
            <person name="Zhang X."/>
            <person name="Wang H."/>
            <person name="Yang Z."/>
            <person name="Liu X."/>
            <person name="Jiang W."/>
            <person name="Mao L."/>
            <person name="Kong X."/>
            <person name="Jiao Y."/>
            <person name="Jia J."/>
        </authorList>
    </citation>
    <scope>NUCLEOTIDE SEQUENCE [LARGE SCALE GENOMIC DNA]</scope>
    <source>
        <strain evidence="3">cv. AL8/78</strain>
    </source>
</reference>
<proteinExistence type="predicted"/>